<reference evidence="1 2" key="1">
    <citation type="submission" date="2015-04" db="EMBL/GenBank/DDBJ databases">
        <title>The draft genome sequence of Roseovarius sp.R12b.</title>
        <authorList>
            <person name="Li G."/>
            <person name="Lai Q."/>
            <person name="Shao Z."/>
            <person name="Yan P."/>
        </authorList>
    </citation>
    <scope>NUCLEOTIDE SEQUENCE [LARGE SCALE GENOMIC DNA]</scope>
    <source>
        <strain evidence="1 2">R12B</strain>
    </source>
</reference>
<evidence type="ECO:0000313" key="1">
    <source>
        <dbReference type="EMBL" id="KRS12043.1"/>
    </source>
</evidence>
<organism evidence="1 2">
    <name type="scientific">Roseovarius atlanticus</name>
    <dbReference type="NCBI Taxonomy" id="1641875"/>
    <lineage>
        <taxon>Bacteria</taxon>
        <taxon>Pseudomonadati</taxon>
        <taxon>Pseudomonadota</taxon>
        <taxon>Alphaproteobacteria</taxon>
        <taxon>Rhodobacterales</taxon>
        <taxon>Roseobacteraceae</taxon>
        <taxon>Roseovarius</taxon>
    </lineage>
</organism>
<dbReference type="AlphaFoldDB" id="A0A0T5NSY4"/>
<dbReference type="EMBL" id="LAXJ01000013">
    <property type="protein sequence ID" value="KRS12043.1"/>
    <property type="molecule type" value="Genomic_DNA"/>
</dbReference>
<gene>
    <name evidence="1" type="ORF">XM53_13380</name>
</gene>
<name>A0A0T5NSY4_9RHOB</name>
<accession>A0A0T5NSY4</accession>
<dbReference type="InterPro" id="IPR053745">
    <property type="entry name" value="Viral_Tail_Comp_sf"/>
</dbReference>
<dbReference type="RefSeq" id="WP_057794137.1">
    <property type="nucleotide sequence ID" value="NZ_LAXJ01000013.1"/>
</dbReference>
<dbReference type="Pfam" id="PF11367">
    <property type="entry name" value="Tail_completion_gp17"/>
    <property type="match status" value="1"/>
</dbReference>
<dbReference type="InterPro" id="IPR021508">
    <property type="entry name" value="Gp17-like"/>
</dbReference>
<comment type="caution">
    <text evidence="1">The sequence shown here is derived from an EMBL/GenBank/DDBJ whole genome shotgun (WGS) entry which is preliminary data.</text>
</comment>
<dbReference type="Gene3D" id="3.30.2000.30">
    <property type="match status" value="1"/>
</dbReference>
<dbReference type="PATRIC" id="fig|1641875.4.peg.471"/>
<dbReference type="Proteomes" id="UP000051295">
    <property type="component" value="Unassembled WGS sequence"/>
</dbReference>
<evidence type="ECO:0000313" key="2">
    <source>
        <dbReference type="Proteomes" id="UP000051295"/>
    </source>
</evidence>
<dbReference type="STRING" id="1641875.XM53_13380"/>
<keyword evidence="2" id="KW-1185">Reference proteome</keyword>
<dbReference type="OrthoDB" id="7644395at2"/>
<proteinExistence type="predicted"/>
<sequence>MSYGASAALQEAVYDALLADPALDALVQGAIYDALPAGILPSLYVTLGPEEVRDATDCSGDGAWHRFTVSVVTDAAGFHAAKQVAAAVSDALVDADLTLTRGALAGLHFFRARAKREGTGDLRRIDLTFRARTQDIPQP</sequence>
<protein>
    <submittedName>
        <fullName evidence="1">Gene transfer agent protein</fullName>
    </submittedName>
</protein>